<dbReference type="AlphaFoldDB" id="A0A7D3VZ27"/>
<evidence type="ECO:0000313" key="2">
    <source>
        <dbReference type="EMBL" id="QKG27375.1"/>
    </source>
</evidence>
<reference evidence="2 3" key="1">
    <citation type="submission" date="2020-05" db="EMBL/GenBank/DDBJ databases">
        <title>Actinomadura verrucosospora NRRL-B18236 (PFL_A860) Genome sequencing and assembly.</title>
        <authorList>
            <person name="Samborskyy M."/>
        </authorList>
    </citation>
    <scope>NUCLEOTIDE SEQUENCE [LARGE SCALE GENOMIC DNA]</scope>
    <source>
        <strain evidence="2 3">NRRL:B18236</strain>
    </source>
</reference>
<evidence type="ECO:0000313" key="3">
    <source>
        <dbReference type="Proteomes" id="UP000501240"/>
    </source>
</evidence>
<accession>A0A7D3VZ27</accession>
<feature type="region of interest" description="Disordered" evidence="1">
    <location>
        <begin position="68"/>
        <end position="170"/>
    </location>
</feature>
<dbReference type="Proteomes" id="UP000501240">
    <property type="component" value="Chromosome"/>
</dbReference>
<dbReference type="EMBL" id="CP053892">
    <property type="protein sequence ID" value="QKG27375.1"/>
    <property type="molecule type" value="Genomic_DNA"/>
</dbReference>
<feature type="compositionally biased region" description="Basic residues" evidence="1">
    <location>
        <begin position="1"/>
        <end position="14"/>
    </location>
</feature>
<proteinExistence type="predicted"/>
<keyword evidence="3" id="KW-1185">Reference proteome</keyword>
<protein>
    <submittedName>
        <fullName evidence="2">Uncharacterized protein</fullName>
    </submittedName>
</protein>
<gene>
    <name evidence="2" type="ORF">ACTIVE_9030</name>
</gene>
<name>A0A7D3VZ27_ACTVE</name>
<feature type="region of interest" description="Disordered" evidence="1">
    <location>
        <begin position="1"/>
        <end position="38"/>
    </location>
</feature>
<evidence type="ECO:0000256" key="1">
    <source>
        <dbReference type="SAM" id="MobiDB-lite"/>
    </source>
</evidence>
<sequence>MARTRARGNPRARPHVPAEGPRRARAASWRAAAGRGGADGVTAWATGGQGYSPNSVTAVIYASYDRPRKAGADWPPEGRETPGNSCVGSDFGAMEMTSRSTRSSPVRHVPQPDRHRRHWSRAVVTVQSRDPPSRAPSRVRSGGPAGVSSPAPIGGRTARSGRSNTDGPFCRRRAFSYFPKTCFDPLT</sequence>
<feature type="compositionally biased region" description="Basic and acidic residues" evidence="1">
    <location>
        <begin position="68"/>
        <end position="80"/>
    </location>
</feature>
<organism evidence="2 3">
    <name type="scientific">Actinomadura verrucosospora</name>
    <dbReference type="NCBI Taxonomy" id="46165"/>
    <lineage>
        <taxon>Bacteria</taxon>
        <taxon>Bacillati</taxon>
        <taxon>Actinomycetota</taxon>
        <taxon>Actinomycetes</taxon>
        <taxon>Streptosporangiales</taxon>
        <taxon>Thermomonosporaceae</taxon>
        <taxon>Actinomadura</taxon>
    </lineage>
</organism>